<proteinExistence type="predicted"/>
<evidence type="ECO:0000313" key="4">
    <source>
        <dbReference type="Proteomes" id="UP001258017"/>
    </source>
</evidence>
<organism evidence="3 4">
    <name type="scientific">Odynerus spinipes</name>
    <dbReference type="NCBI Taxonomy" id="1348599"/>
    <lineage>
        <taxon>Eukaryota</taxon>
        <taxon>Metazoa</taxon>
        <taxon>Ecdysozoa</taxon>
        <taxon>Arthropoda</taxon>
        <taxon>Hexapoda</taxon>
        <taxon>Insecta</taxon>
        <taxon>Pterygota</taxon>
        <taxon>Neoptera</taxon>
        <taxon>Endopterygota</taxon>
        <taxon>Hymenoptera</taxon>
        <taxon>Apocrita</taxon>
        <taxon>Aculeata</taxon>
        <taxon>Vespoidea</taxon>
        <taxon>Vespidae</taxon>
        <taxon>Eumeninae</taxon>
        <taxon>Odynerus</taxon>
    </lineage>
</organism>
<keyword evidence="4" id="KW-1185">Reference proteome</keyword>
<dbReference type="Proteomes" id="UP001258017">
    <property type="component" value="Unassembled WGS sequence"/>
</dbReference>
<dbReference type="GO" id="GO:0005634">
    <property type="term" value="C:nucleus"/>
    <property type="evidence" value="ECO:0007669"/>
    <property type="project" value="TreeGrafter"/>
</dbReference>
<feature type="compositionally biased region" description="Low complexity" evidence="1">
    <location>
        <begin position="306"/>
        <end position="316"/>
    </location>
</feature>
<evidence type="ECO:0000256" key="1">
    <source>
        <dbReference type="SAM" id="MobiDB-lite"/>
    </source>
</evidence>
<reference evidence="3" key="2">
    <citation type="journal article" date="2023" name="Commun. Biol.">
        <title>Intrasexual cuticular hydrocarbon dimorphism in a wasp sheds light on hydrocarbon biosynthesis genes in Hymenoptera.</title>
        <authorList>
            <person name="Moris V.C."/>
            <person name="Podsiadlowski L."/>
            <person name="Martin S."/>
            <person name="Oeyen J.P."/>
            <person name="Donath A."/>
            <person name="Petersen M."/>
            <person name="Wilbrandt J."/>
            <person name="Misof B."/>
            <person name="Liedtke D."/>
            <person name="Thamm M."/>
            <person name="Scheiner R."/>
            <person name="Schmitt T."/>
            <person name="Niehuis O."/>
        </authorList>
    </citation>
    <scope>NUCLEOTIDE SEQUENCE</scope>
    <source>
        <strain evidence="3">GBR_01_08_01A</strain>
    </source>
</reference>
<dbReference type="EMBL" id="JAIFRP010000831">
    <property type="protein sequence ID" value="KAK2577924.1"/>
    <property type="molecule type" value="Genomic_DNA"/>
</dbReference>
<gene>
    <name evidence="3" type="ORF">KPH14_011869</name>
</gene>
<sequence length="372" mass="41399">MCQHIKDLEAQFFRLTYRDFRHLAFQMAEKNGIDHNFNKDTELTGMDWLYGFLRRHLELSLRLPEPTSVARAMGFNRETGITTLPKKKSKILSLKGKKQVGLVSSAERDQLTTAGLCVSAAGAYVPPLLIFPRVRMKAELLDGAPPGTIAICHPSGWIQSDIFVHWSNHFIANVKPTKNDPVLLLLDGHATHTKNLPLIDKVRENGVFIVSFPPHCTHRLQPLDVSVMGPLSTYYSQEVMTRLRNNPGRIVTTFHLGKLFGIAYSKAATLHNAMIGFSKTGICPLNPNIFSDHDFVSAITTDNDVTSTEPTTNSSPETRDNNIVNSTKEKDNPVLAVQLQSAQASPINPQPITPKQIAISPQPSMFCKLRRL</sequence>
<reference evidence="3" key="1">
    <citation type="submission" date="2021-08" db="EMBL/GenBank/DDBJ databases">
        <authorList>
            <person name="Misof B."/>
            <person name="Oliver O."/>
            <person name="Podsiadlowski L."/>
            <person name="Donath A."/>
            <person name="Peters R."/>
            <person name="Mayer C."/>
            <person name="Rust J."/>
            <person name="Gunkel S."/>
            <person name="Lesny P."/>
            <person name="Martin S."/>
            <person name="Oeyen J.P."/>
            <person name="Petersen M."/>
            <person name="Panagiotis P."/>
            <person name="Wilbrandt J."/>
            <person name="Tanja T."/>
        </authorList>
    </citation>
    <scope>NUCLEOTIDE SEQUENCE</scope>
    <source>
        <strain evidence="3">GBR_01_08_01A</strain>
        <tissue evidence="3">Thorax + abdomen</tissue>
    </source>
</reference>
<dbReference type="PANTHER" id="PTHR19303">
    <property type="entry name" value="TRANSPOSON"/>
    <property type="match status" value="1"/>
</dbReference>
<feature type="region of interest" description="Disordered" evidence="1">
    <location>
        <begin position="302"/>
        <end position="326"/>
    </location>
</feature>
<evidence type="ECO:0000313" key="3">
    <source>
        <dbReference type="EMBL" id="KAK2577924.1"/>
    </source>
</evidence>
<evidence type="ECO:0000259" key="2">
    <source>
        <dbReference type="Pfam" id="PF03184"/>
    </source>
</evidence>
<dbReference type="InterPro" id="IPR004875">
    <property type="entry name" value="DDE_SF_endonuclease_dom"/>
</dbReference>
<name>A0AAD9VKK5_9HYME</name>
<dbReference type="InterPro" id="IPR050863">
    <property type="entry name" value="CenT-Element_Derived"/>
</dbReference>
<dbReference type="PANTHER" id="PTHR19303:SF71">
    <property type="entry name" value="ZINC FINGER PHD-TYPE DOMAIN-CONTAINING PROTEIN"/>
    <property type="match status" value="1"/>
</dbReference>
<dbReference type="Pfam" id="PF03184">
    <property type="entry name" value="DDE_1"/>
    <property type="match status" value="1"/>
</dbReference>
<dbReference type="GO" id="GO:0003677">
    <property type="term" value="F:DNA binding"/>
    <property type="evidence" value="ECO:0007669"/>
    <property type="project" value="TreeGrafter"/>
</dbReference>
<comment type="caution">
    <text evidence="3">The sequence shown here is derived from an EMBL/GenBank/DDBJ whole genome shotgun (WGS) entry which is preliminary data.</text>
</comment>
<feature type="domain" description="DDE-1" evidence="2">
    <location>
        <begin position="111"/>
        <end position="249"/>
    </location>
</feature>
<dbReference type="AlphaFoldDB" id="A0AAD9VKK5"/>
<accession>A0AAD9VKK5</accession>
<protein>
    <recommendedName>
        <fullName evidence="2">DDE-1 domain-containing protein</fullName>
    </recommendedName>
</protein>